<keyword evidence="2" id="KW-1185">Reference proteome</keyword>
<dbReference type="Gene3D" id="3.40.50.720">
    <property type="entry name" value="NAD(P)-binding Rossmann-like Domain"/>
    <property type="match status" value="1"/>
</dbReference>
<dbReference type="OrthoDB" id="3518805at2"/>
<dbReference type="AlphaFoldDB" id="A0A1L9B038"/>
<accession>A0A1L9B038</accession>
<name>A0A1L9B038_9BACT</name>
<dbReference type="RefSeq" id="WP_071903211.1">
    <property type="nucleotide sequence ID" value="NZ_MPIN01000013.1"/>
</dbReference>
<evidence type="ECO:0000313" key="1">
    <source>
        <dbReference type="EMBL" id="OJH35637.1"/>
    </source>
</evidence>
<reference evidence="1 2" key="2">
    <citation type="submission" date="2016-12" db="EMBL/GenBank/DDBJ databases">
        <title>Draft Genome Sequence of Cystobacter ferrugineus Strain Cbfe23.</title>
        <authorList>
            <person name="Akbar S."/>
            <person name="Dowd S.E."/>
            <person name="Stevens D.C."/>
        </authorList>
    </citation>
    <scope>NUCLEOTIDE SEQUENCE [LARGE SCALE GENOMIC DNA]</scope>
    <source>
        <strain evidence="1 2">Cbfe23</strain>
    </source>
</reference>
<sequence length="350" mass="37105">MSAPTNPSVLIIGGSGVVGSRAARALRRLQPALPITLGARDLARADTLAKEIGGANAARIDLERQDLGLPADAAFSAVVVFLKDTSLNSMKYAQAKGIPYVAFSDFVFDIGPAVAHYIQKPGSAPILMLGHFLGGTVTLAALHFAREFQHVHSIEIGAVFDEEDVGGPAAKGDLEHVARSVPHPLILENGKFLWAQGEGATRVFRGADGTEWKGHASPLLDVVSLAAATDARTVRLDFAVRPSASRRPGQGLSHEVIIEIVGERRDGTTGRVRHALTDDDVHSGMSARGAALAVERLLGLAGGPPVAPGLYHPEGLLDPAYVLERLKELGTRIQVTALPERHGRLQQRMT</sequence>
<dbReference type="Proteomes" id="UP000182229">
    <property type="component" value="Unassembled WGS sequence"/>
</dbReference>
<dbReference type="InterPro" id="IPR036291">
    <property type="entry name" value="NAD(P)-bd_dom_sf"/>
</dbReference>
<protein>
    <submittedName>
        <fullName evidence="1">Saccharopine dehydrogenase</fullName>
    </submittedName>
</protein>
<reference evidence="2" key="1">
    <citation type="submission" date="2016-11" db="EMBL/GenBank/DDBJ databases">
        <authorList>
            <person name="Shukria A."/>
            <person name="Stevens D.C."/>
        </authorList>
    </citation>
    <scope>NUCLEOTIDE SEQUENCE [LARGE SCALE GENOMIC DNA]</scope>
    <source>
        <strain evidence="2">Cbfe23</strain>
    </source>
</reference>
<proteinExistence type="predicted"/>
<dbReference type="EMBL" id="MPIN01000013">
    <property type="protein sequence ID" value="OJH35637.1"/>
    <property type="molecule type" value="Genomic_DNA"/>
</dbReference>
<gene>
    <name evidence="1" type="ORF">BON30_36835</name>
</gene>
<dbReference type="SUPFAM" id="SSF51735">
    <property type="entry name" value="NAD(P)-binding Rossmann-fold domains"/>
    <property type="match status" value="1"/>
</dbReference>
<organism evidence="1 2">
    <name type="scientific">Cystobacter ferrugineus</name>
    <dbReference type="NCBI Taxonomy" id="83449"/>
    <lineage>
        <taxon>Bacteria</taxon>
        <taxon>Pseudomonadati</taxon>
        <taxon>Myxococcota</taxon>
        <taxon>Myxococcia</taxon>
        <taxon>Myxococcales</taxon>
        <taxon>Cystobacterineae</taxon>
        <taxon>Archangiaceae</taxon>
        <taxon>Cystobacter</taxon>
    </lineage>
</organism>
<dbReference type="STRING" id="83449.BON30_36835"/>
<comment type="caution">
    <text evidence="1">The sequence shown here is derived from an EMBL/GenBank/DDBJ whole genome shotgun (WGS) entry which is preliminary data.</text>
</comment>
<evidence type="ECO:0000313" key="2">
    <source>
        <dbReference type="Proteomes" id="UP000182229"/>
    </source>
</evidence>